<comment type="pathway">
    <text evidence="2 8">Amino-acid biosynthesis; L-valine biosynthesis; L-valine from pyruvate: step 1/4.</text>
</comment>
<comment type="subunit">
    <text evidence="4 8">Dimer of large and small chains.</text>
</comment>
<dbReference type="InterPro" id="IPR002912">
    <property type="entry name" value="ACT_dom"/>
</dbReference>
<accession>A0A249JYL1</accession>
<dbReference type="GO" id="GO:1990610">
    <property type="term" value="F:acetolactate synthase regulator activity"/>
    <property type="evidence" value="ECO:0007669"/>
    <property type="project" value="UniProtKB-UniRule"/>
</dbReference>
<dbReference type="RefSeq" id="WP_095680906.1">
    <property type="nucleotide sequence ID" value="NZ_CP016768.2"/>
</dbReference>
<dbReference type="Proteomes" id="UP000217153">
    <property type="component" value="Chromosome"/>
</dbReference>
<dbReference type="InterPro" id="IPR045865">
    <property type="entry name" value="ACT-like_dom_sf"/>
</dbReference>
<dbReference type="UniPathway" id="UPA00049">
    <property type="reaction ID" value="UER00059"/>
</dbReference>
<dbReference type="OrthoDB" id="9787365at2"/>
<dbReference type="InterPro" id="IPR054480">
    <property type="entry name" value="AHAS_small-like_ACT"/>
</dbReference>
<evidence type="ECO:0000256" key="7">
    <source>
        <dbReference type="ARBA" id="ARBA00048670"/>
    </source>
</evidence>
<comment type="pathway">
    <text evidence="1 8">Amino-acid biosynthesis; L-isoleucine biosynthesis; L-isoleucine from 2-oxobutanoate: step 1/4.</text>
</comment>
<evidence type="ECO:0000259" key="10">
    <source>
        <dbReference type="PROSITE" id="PS51671"/>
    </source>
</evidence>
<evidence type="ECO:0000256" key="6">
    <source>
        <dbReference type="ARBA" id="ARBA00023304"/>
    </source>
</evidence>
<dbReference type="PANTHER" id="PTHR30239:SF0">
    <property type="entry name" value="ACETOLACTATE SYNTHASE SMALL SUBUNIT 1, CHLOROPLASTIC"/>
    <property type="match status" value="1"/>
</dbReference>
<dbReference type="GO" id="GO:0009099">
    <property type="term" value="P:L-valine biosynthetic process"/>
    <property type="evidence" value="ECO:0007669"/>
    <property type="project" value="UniProtKB-UniRule"/>
</dbReference>
<dbReference type="InterPro" id="IPR004789">
    <property type="entry name" value="Acetalactate_synth_ssu"/>
</dbReference>
<dbReference type="AlphaFoldDB" id="A0A249JYL1"/>
<dbReference type="SUPFAM" id="SSF55021">
    <property type="entry name" value="ACT-like"/>
    <property type="match status" value="2"/>
</dbReference>
<dbReference type="GO" id="GO:0009097">
    <property type="term" value="P:isoleucine biosynthetic process"/>
    <property type="evidence" value="ECO:0007669"/>
    <property type="project" value="UniProtKB-UniRule"/>
</dbReference>
<evidence type="ECO:0000256" key="2">
    <source>
        <dbReference type="ARBA" id="ARBA00005025"/>
    </source>
</evidence>
<dbReference type="NCBIfam" id="NF008864">
    <property type="entry name" value="PRK11895.1"/>
    <property type="match status" value="1"/>
</dbReference>
<evidence type="ECO:0000256" key="9">
    <source>
        <dbReference type="SAM" id="MobiDB-lite"/>
    </source>
</evidence>
<dbReference type="Pfam" id="PF10369">
    <property type="entry name" value="ALS_ss_C"/>
    <property type="match status" value="1"/>
</dbReference>
<reference evidence="12" key="1">
    <citation type="submission" date="2016-10" db="EMBL/GenBank/DDBJ databases">
        <title>High microdiversification within the ubiquitous acI lineage of Actinobacteria.</title>
        <authorList>
            <person name="Neuenschwander S.M."/>
            <person name="Salcher M."/>
            <person name="Ghai R."/>
            <person name="Pernthaler J."/>
        </authorList>
    </citation>
    <scope>NUCLEOTIDE SEQUENCE [LARGE SCALE GENOMIC DNA]</scope>
</reference>
<comment type="catalytic activity">
    <reaction evidence="7 8">
        <text>2 pyruvate + H(+) = (2S)-2-acetolactate + CO2</text>
        <dbReference type="Rhea" id="RHEA:25249"/>
        <dbReference type="ChEBI" id="CHEBI:15361"/>
        <dbReference type="ChEBI" id="CHEBI:15378"/>
        <dbReference type="ChEBI" id="CHEBI:16526"/>
        <dbReference type="ChEBI" id="CHEBI:58476"/>
        <dbReference type="EC" id="2.2.1.6"/>
    </reaction>
</comment>
<feature type="compositionally biased region" description="Polar residues" evidence="9">
    <location>
        <begin position="162"/>
        <end position="183"/>
    </location>
</feature>
<sequence length="183" mass="19474">MAIHTLAVLVENSPGVLARVASLFSRRGYNIDSLAVGPTENPKVSRMTIVLNLEGHALDQVSAQLFKLVNVIGISEMKDSDSLKREILLVKVANTAATKEIVNKHNAVIADESSAVISIEAVGQTSAIESLLADLKPHGIRELVQSGLVALERGDKTLADRTLSTMGTANESDPNSSTADYQN</sequence>
<evidence type="ECO:0000256" key="1">
    <source>
        <dbReference type="ARBA" id="ARBA00004974"/>
    </source>
</evidence>
<dbReference type="EMBL" id="CP016768">
    <property type="protein sequence ID" value="ASY09599.1"/>
    <property type="molecule type" value="Genomic_DNA"/>
</dbReference>
<dbReference type="PROSITE" id="PS51671">
    <property type="entry name" value="ACT"/>
    <property type="match status" value="1"/>
</dbReference>
<keyword evidence="8" id="KW-0808">Transferase</keyword>
<gene>
    <name evidence="11" type="ORF">B1s21122_04555</name>
</gene>
<keyword evidence="5 8" id="KW-0028">Amino-acid biosynthesis</keyword>
<comment type="similarity">
    <text evidence="3 8">Belongs to the acetolactate synthase small subunit family.</text>
</comment>
<protein>
    <recommendedName>
        <fullName evidence="8">Acetolactate synthase small subunit</fullName>
        <shortName evidence="8">AHAS</shortName>
        <shortName evidence="8">ALS</shortName>
        <ecNumber evidence="8">2.2.1.6</ecNumber>
    </recommendedName>
    <alternativeName>
        <fullName evidence="8">Acetohydroxy-acid synthase small subunit</fullName>
    </alternativeName>
</protein>
<dbReference type="Gene3D" id="3.30.70.260">
    <property type="match status" value="1"/>
</dbReference>
<dbReference type="InterPro" id="IPR039557">
    <property type="entry name" value="AHAS_ACT"/>
</dbReference>
<dbReference type="KEGG" id="abam:B1s21122_04555"/>
<evidence type="ECO:0000313" key="11">
    <source>
        <dbReference type="EMBL" id="ASY09599.1"/>
    </source>
</evidence>
<dbReference type="GO" id="GO:0003984">
    <property type="term" value="F:acetolactate synthase activity"/>
    <property type="evidence" value="ECO:0007669"/>
    <property type="project" value="UniProtKB-UniRule"/>
</dbReference>
<evidence type="ECO:0000256" key="3">
    <source>
        <dbReference type="ARBA" id="ARBA00006341"/>
    </source>
</evidence>
<dbReference type="InterPro" id="IPR019455">
    <property type="entry name" value="Acetolactate_synth_ssu_C"/>
</dbReference>
<dbReference type="UniPathway" id="UPA00047">
    <property type="reaction ID" value="UER00055"/>
</dbReference>
<dbReference type="EC" id="2.2.1.6" evidence="8"/>
<keyword evidence="6 8" id="KW-0100">Branched-chain amino acid biosynthesis</keyword>
<organism evidence="11 12">
    <name type="scientific">Candidatus Nanopelagicus limnae</name>
    <dbReference type="NCBI Taxonomy" id="1884634"/>
    <lineage>
        <taxon>Bacteria</taxon>
        <taxon>Bacillati</taxon>
        <taxon>Actinomycetota</taxon>
        <taxon>Actinomycetes</taxon>
        <taxon>Candidatus Nanopelagicales</taxon>
        <taxon>Candidatus Nanopelagicaceae</taxon>
        <taxon>Candidatus Nanopelagicus</taxon>
    </lineage>
</organism>
<feature type="region of interest" description="Disordered" evidence="9">
    <location>
        <begin position="161"/>
        <end position="183"/>
    </location>
</feature>
<dbReference type="InterPro" id="IPR027271">
    <property type="entry name" value="Acetolactate_synth/TF_NikR_C"/>
</dbReference>
<feature type="domain" description="ACT" evidence="10">
    <location>
        <begin position="5"/>
        <end position="82"/>
    </location>
</feature>
<proteinExistence type="inferred from homology"/>
<dbReference type="GO" id="GO:0005829">
    <property type="term" value="C:cytosol"/>
    <property type="evidence" value="ECO:0007669"/>
    <property type="project" value="TreeGrafter"/>
</dbReference>
<dbReference type="PANTHER" id="PTHR30239">
    <property type="entry name" value="ACETOLACTATE SYNTHASE SMALL SUBUNIT"/>
    <property type="match status" value="1"/>
</dbReference>
<dbReference type="FunFam" id="3.30.70.260:FF:000001">
    <property type="entry name" value="Acetolactate synthase, small subunit"/>
    <property type="match status" value="1"/>
</dbReference>
<dbReference type="NCBIfam" id="TIGR00119">
    <property type="entry name" value="acolac_sm"/>
    <property type="match status" value="1"/>
</dbReference>
<keyword evidence="12" id="KW-1185">Reference proteome</keyword>
<evidence type="ECO:0000256" key="4">
    <source>
        <dbReference type="ARBA" id="ARBA00011744"/>
    </source>
</evidence>
<comment type="function">
    <text evidence="8">Catalyzes the conversion of 2 pyruvate molecules into acetolactate in the first common step of the biosynthetic pathway of the branched-amino acids such as leucine, isoleucine, and valine.</text>
</comment>
<dbReference type="Pfam" id="PF22629">
    <property type="entry name" value="ACT_AHAS_ss"/>
    <property type="match status" value="1"/>
</dbReference>
<dbReference type="Gene3D" id="3.30.70.1150">
    <property type="entry name" value="ACT-like. Chain A, domain 2"/>
    <property type="match status" value="1"/>
</dbReference>
<dbReference type="CDD" id="cd04878">
    <property type="entry name" value="ACT_AHAS"/>
    <property type="match status" value="1"/>
</dbReference>
<evidence type="ECO:0000313" key="12">
    <source>
        <dbReference type="Proteomes" id="UP000217153"/>
    </source>
</evidence>
<name>A0A249JYL1_9ACTN</name>
<evidence type="ECO:0000256" key="8">
    <source>
        <dbReference type="RuleBase" id="RU368092"/>
    </source>
</evidence>
<evidence type="ECO:0000256" key="5">
    <source>
        <dbReference type="ARBA" id="ARBA00022605"/>
    </source>
</evidence>